<sequence length="56" mass="6895">MLEDLHNLSDFLRQFWGLWLMILFLGVVFFAFRPKNKGRFEDDKNIIFREDDDKEQ</sequence>
<dbReference type="CDD" id="cd01324">
    <property type="entry name" value="cbb3_Oxidase_CcoQ"/>
    <property type="match status" value="1"/>
</dbReference>
<dbReference type="Pfam" id="PF05545">
    <property type="entry name" value="FixQ"/>
    <property type="match status" value="1"/>
</dbReference>
<keyword evidence="1" id="KW-0812">Transmembrane</keyword>
<dbReference type="RefSeq" id="WP_009538855.1">
    <property type="nucleotide sequence ID" value="NZ_ANHY01000003.1"/>
</dbReference>
<accession>K9H465</accession>
<dbReference type="EMBL" id="ANHY01000003">
    <property type="protein sequence ID" value="EKV32367.1"/>
    <property type="molecule type" value="Genomic_DNA"/>
</dbReference>
<dbReference type="Proteomes" id="UP000009881">
    <property type="component" value="Unassembled WGS sequence"/>
</dbReference>
<keyword evidence="1" id="KW-1133">Transmembrane helix</keyword>
<comment type="caution">
    <text evidence="2">The sequence shown here is derived from an EMBL/GenBank/DDBJ whole genome shotgun (WGS) entry which is preliminary data.</text>
</comment>
<dbReference type="STRING" id="1238182.C882_2446"/>
<dbReference type="InterPro" id="IPR008621">
    <property type="entry name" value="Cbb3-typ_cyt_oxidase_comp"/>
</dbReference>
<dbReference type="AlphaFoldDB" id="K9H465"/>
<gene>
    <name evidence="2" type="ORF">C882_2446</name>
</gene>
<evidence type="ECO:0000256" key="1">
    <source>
        <dbReference type="SAM" id="Phobius"/>
    </source>
</evidence>
<feature type="transmembrane region" description="Helical" evidence="1">
    <location>
        <begin position="15"/>
        <end position="32"/>
    </location>
</feature>
<evidence type="ECO:0008006" key="4">
    <source>
        <dbReference type="Google" id="ProtNLM"/>
    </source>
</evidence>
<organism evidence="2 3">
    <name type="scientific">Caenispirillum salinarum AK4</name>
    <dbReference type="NCBI Taxonomy" id="1238182"/>
    <lineage>
        <taxon>Bacteria</taxon>
        <taxon>Pseudomonadati</taxon>
        <taxon>Pseudomonadota</taxon>
        <taxon>Alphaproteobacteria</taxon>
        <taxon>Rhodospirillales</taxon>
        <taxon>Novispirillaceae</taxon>
        <taxon>Caenispirillum</taxon>
    </lineage>
</organism>
<protein>
    <recommendedName>
        <fullName evidence="4">Cytochrome c oxidase subunit CcoQ</fullName>
    </recommendedName>
</protein>
<keyword evidence="3" id="KW-1185">Reference proteome</keyword>
<proteinExistence type="predicted"/>
<dbReference type="eggNOG" id="COG4736">
    <property type="taxonomic scope" value="Bacteria"/>
</dbReference>
<keyword evidence="1" id="KW-0472">Membrane</keyword>
<evidence type="ECO:0000313" key="3">
    <source>
        <dbReference type="Proteomes" id="UP000009881"/>
    </source>
</evidence>
<evidence type="ECO:0000313" key="2">
    <source>
        <dbReference type="EMBL" id="EKV32367.1"/>
    </source>
</evidence>
<reference evidence="2 3" key="1">
    <citation type="journal article" date="2013" name="Genome Announc.">
        <title>Draft Genome Sequence of an Alphaproteobacterium, Caenispirillum salinarum AK4(T), Isolated from a Solar Saltern.</title>
        <authorList>
            <person name="Khatri I."/>
            <person name="Singh A."/>
            <person name="Korpole S."/>
            <person name="Pinnaka A.K."/>
            <person name="Subramanian S."/>
        </authorList>
    </citation>
    <scope>NUCLEOTIDE SEQUENCE [LARGE SCALE GENOMIC DNA]</scope>
    <source>
        <strain evidence="2 3">AK4</strain>
    </source>
</reference>
<name>K9H465_9PROT</name>